<comment type="caution">
    <text evidence="3">The sequence shown here is derived from an EMBL/GenBank/DDBJ whole genome shotgun (WGS) entry which is preliminary data.</text>
</comment>
<sequence>MPSQIIEDRPDCTVRRLFVSEMNNAVYLITAKRSGDQILIDAADDADALEALLREGAHDVGADAATADAGTASAVSRGAGTASTGTADAGSARTPARLRFIATTHAHWDHTRAVAELAAATGAEVAIGRADAARLLEERGVSADLLLDDGDRLEVDGLVLDVIALQGHTPGSVTFATVAGDPALLFTGDSLFPGGLGNTEGDPERFDRLYRDVTEKLFDRYPDGARVYPGHGEATTLGAERPALPEWRARGW</sequence>
<evidence type="ECO:0000259" key="2">
    <source>
        <dbReference type="SMART" id="SM00849"/>
    </source>
</evidence>
<organism evidence="3 4">
    <name type="scientific">Leucobacter chromiisoli</name>
    <dbReference type="NCBI Taxonomy" id="2796471"/>
    <lineage>
        <taxon>Bacteria</taxon>
        <taxon>Bacillati</taxon>
        <taxon>Actinomycetota</taxon>
        <taxon>Actinomycetes</taxon>
        <taxon>Micrococcales</taxon>
        <taxon>Microbacteriaceae</taxon>
        <taxon>Leucobacter</taxon>
    </lineage>
</organism>
<dbReference type="RefSeq" id="WP_200116342.1">
    <property type="nucleotide sequence ID" value="NZ_JAEHOH010000022.1"/>
</dbReference>
<gene>
    <name evidence="3" type="ORF">JD276_14300</name>
</gene>
<evidence type="ECO:0000313" key="3">
    <source>
        <dbReference type="EMBL" id="MBK0420203.1"/>
    </source>
</evidence>
<evidence type="ECO:0000256" key="1">
    <source>
        <dbReference type="SAM" id="MobiDB-lite"/>
    </source>
</evidence>
<dbReference type="AlphaFoldDB" id="A0A934Q9F0"/>
<dbReference type="PANTHER" id="PTHR46233">
    <property type="entry name" value="HYDROXYACYLGLUTATHIONE HYDROLASE GLOC"/>
    <property type="match status" value="1"/>
</dbReference>
<proteinExistence type="predicted"/>
<dbReference type="SUPFAM" id="SSF56281">
    <property type="entry name" value="Metallo-hydrolase/oxidoreductase"/>
    <property type="match status" value="1"/>
</dbReference>
<feature type="region of interest" description="Disordered" evidence="1">
    <location>
        <begin position="71"/>
        <end position="90"/>
    </location>
</feature>
<dbReference type="InterPro" id="IPR036866">
    <property type="entry name" value="RibonucZ/Hydroxyglut_hydro"/>
</dbReference>
<dbReference type="InterPro" id="IPR051453">
    <property type="entry name" value="MBL_Glyoxalase_II"/>
</dbReference>
<dbReference type="SMART" id="SM00849">
    <property type="entry name" value="Lactamase_B"/>
    <property type="match status" value="1"/>
</dbReference>
<dbReference type="Pfam" id="PF00753">
    <property type="entry name" value="Lactamase_B"/>
    <property type="match status" value="1"/>
</dbReference>
<accession>A0A934Q9F0</accession>
<protein>
    <submittedName>
        <fullName evidence="3">MBL fold metallo-hydrolase</fullName>
    </submittedName>
</protein>
<name>A0A934Q9F0_9MICO</name>
<reference evidence="3" key="1">
    <citation type="submission" date="2020-12" db="EMBL/GenBank/DDBJ databases">
        <title>Leucobacter sp. CAS1, isolated from Chromium sludge.</title>
        <authorList>
            <person name="Xu Z."/>
        </authorList>
    </citation>
    <scope>NUCLEOTIDE SEQUENCE</scope>
    <source>
        <strain evidence="3">CSA1</strain>
    </source>
</reference>
<evidence type="ECO:0000313" key="4">
    <source>
        <dbReference type="Proteomes" id="UP000608530"/>
    </source>
</evidence>
<keyword evidence="4" id="KW-1185">Reference proteome</keyword>
<feature type="domain" description="Metallo-beta-lactamase" evidence="2">
    <location>
        <begin position="23"/>
        <end position="231"/>
    </location>
</feature>
<dbReference type="EMBL" id="JAEHOH010000022">
    <property type="protein sequence ID" value="MBK0420203.1"/>
    <property type="molecule type" value="Genomic_DNA"/>
</dbReference>
<dbReference type="Proteomes" id="UP000608530">
    <property type="component" value="Unassembled WGS sequence"/>
</dbReference>
<dbReference type="Gene3D" id="3.60.15.10">
    <property type="entry name" value="Ribonuclease Z/Hydroxyacylglutathione hydrolase-like"/>
    <property type="match status" value="1"/>
</dbReference>
<dbReference type="CDD" id="cd06262">
    <property type="entry name" value="metallo-hydrolase-like_MBL-fold"/>
    <property type="match status" value="1"/>
</dbReference>
<dbReference type="InterPro" id="IPR001279">
    <property type="entry name" value="Metallo-B-lactamas"/>
</dbReference>
<dbReference type="PANTHER" id="PTHR46233:SF1">
    <property type="entry name" value="CONSERVED PROTEIN"/>
    <property type="match status" value="1"/>
</dbReference>